<evidence type="ECO:0000313" key="2">
    <source>
        <dbReference type="EMBL" id="HIT59493.1"/>
    </source>
</evidence>
<name>A0A9D1GVG1_9FIRM</name>
<evidence type="ECO:0000259" key="1">
    <source>
        <dbReference type="Pfam" id="PF11823"/>
    </source>
</evidence>
<dbReference type="InterPro" id="IPR021778">
    <property type="entry name" value="Se/S_carrier-like"/>
</dbReference>
<protein>
    <submittedName>
        <fullName evidence="2">DUF3343 domain-containing protein</fullName>
    </submittedName>
</protein>
<gene>
    <name evidence="2" type="ORF">IAC39_07280</name>
</gene>
<reference evidence="2" key="1">
    <citation type="submission" date="2020-10" db="EMBL/GenBank/DDBJ databases">
        <authorList>
            <person name="Gilroy R."/>
        </authorList>
    </citation>
    <scope>NUCLEOTIDE SEQUENCE</scope>
    <source>
        <strain evidence="2">CHK33-4379</strain>
    </source>
</reference>
<dbReference type="EMBL" id="DVLL01000023">
    <property type="protein sequence ID" value="HIT59493.1"/>
    <property type="molecule type" value="Genomic_DNA"/>
</dbReference>
<sequence length="73" mass="8237">MTYTLIALSSITYAMKAKRLLNNMGYYCEIEKTPKTLSSGCGYSIRVKDDSDIITSILSKNGIQHKDRMAVKR</sequence>
<dbReference type="Proteomes" id="UP000824136">
    <property type="component" value="Unassembled WGS sequence"/>
</dbReference>
<accession>A0A9D1GVG1</accession>
<comment type="caution">
    <text evidence="2">The sequence shown here is derived from an EMBL/GenBank/DDBJ whole genome shotgun (WGS) entry which is preliminary data.</text>
</comment>
<dbReference type="AlphaFoldDB" id="A0A9D1GVG1"/>
<reference evidence="2" key="2">
    <citation type="journal article" date="2021" name="PeerJ">
        <title>Extensive microbial diversity within the chicken gut microbiome revealed by metagenomics and culture.</title>
        <authorList>
            <person name="Gilroy R."/>
            <person name="Ravi A."/>
            <person name="Getino M."/>
            <person name="Pursley I."/>
            <person name="Horton D.L."/>
            <person name="Alikhan N.F."/>
            <person name="Baker D."/>
            <person name="Gharbi K."/>
            <person name="Hall N."/>
            <person name="Watson M."/>
            <person name="Adriaenssens E.M."/>
            <person name="Foster-Nyarko E."/>
            <person name="Jarju S."/>
            <person name="Secka A."/>
            <person name="Antonio M."/>
            <person name="Oren A."/>
            <person name="Chaudhuri R.R."/>
            <person name="La Ragione R."/>
            <person name="Hildebrand F."/>
            <person name="Pallen M.J."/>
        </authorList>
    </citation>
    <scope>NUCLEOTIDE SEQUENCE</scope>
    <source>
        <strain evidence="2">CHK33-4379</strain>
    </source>
</reference>
<proteinExistence type="predicted"/>
<organism evidence="2 3">
    <name type="scientific">Candidatus Faeciplasma pullistercoris</name>
    <dbReference type="NCBI Taxonomy" id="2840800"/>
    <lineage>
        <taxon>Bacteria</taxon>
        <taxon>Bacillati</taxon>
        <taxon>Bacillota</taxon>
        <taxon>Clostridia</taxon>
        <taxon>Eubacteriales</taxon>
        <taxon>Oscillospiraceae</taxon>
        <taxon>Oscillospiraceae incertae sedis</taxon>
        <taxon>Candidatus Faeciplasma</taxon>
    </lineage>
</organism>
<evidence type="ECO:0000313" key="3">
    <source>
        <dbReference type="Proteomes" id="UP000824136"/>
    </source>
</evidence>
<dbReference type="Pfam" id="PF11823">
    <property type="entry name" value="Se_S_carrier"/>
    <property type="match status" value="1"/>
</dbReference>
<feature type="domain" description="Putative Se/S carrier protein-like" evidence="1">
    <location>
        <begin position="4"/>
        <end position="66"/>
    </location>
</feature>